<dbReference type="GO" id="GO:0004060">
    <property type="term" value="F:arylamine N-acetyltransferase activity"/>
    <property type="evidence" value="ECO:0007669"/>
    <property type="project" value="UniProtKB-EC"/>
</dbReference>
<dbReference type="Pfam" id="PF00797">
    <property type="entry name" value="Acetyltransf_2"/>
    <property type="match status" value="1"/>
</dbReference>
<accession>A0A226CYU5</accession>
<gene>
    <name evidence="3" type="ORF">Fcan01_27107</name>
</gene>
<dbReference type="OrthoDB" id="10260017at2759"/>
<dbReference type="EMBL" id="LNIX01000048">
    <property type="protein sequence ID" value="OXA38149.1"/>
    <property type="molecule type" value="Genomic_DNA"/>
</dbReference>
<comment type="caution">
    <text evidence="3">The sequence shown here is derived from an EMBL/GenBank/DDBJ whole genome shotgun (WGS) entry which is preliminary data.</text>
</comment>
<dbReference type="OMA" id="SHEACHY"/>
<sequence length="321" mass="36845">MFLKGILGIGDVKQRFLQDQLGLLKHIVKLFVVRYPFQNLSSFGQWRPVDRFPPGRRAMFETIITGVGGLCGHNNAFLMYQLEALGYKTRFYQGEFVRTGIPHSHCTFTVTIPERVAKGKTYADRPKGDRTYLIDAGIGIPLHEPVPLDELPFTRRGGGFNFRYEWKNQPDKSVKILQRLNLGGDALIGQKSEDFISPQNYIVTMSTPKSFKDSKEPIAAVYTNPHSVFLHQGIYAFRYLSINEDDDDYKAVCIRGKELIRITKETRSVEKFASYADMEPILKEYFPMIPSQHVKASIAHYDMPFEDALKLPSVRERLYNY</sequence>
<comment type="similarity">
    <text evidence="1">Belongs to the arylamine N-acetyltransferase family.</text>
</comment>
<proteinExistence type="inferred from homology"/>
<dbReference type="AlphaFoldDB" id="A0A226CYU5"/>
<evidence type="ECO:0000256" key="2">
    <source>
        <dbReference type="ARBA" id="ARBA00012701"/>
    </source>
</evidence>
<dbReference type="Proteomes" id="UP000198287">
    <property type="component" value="Unassembled WGS sequence"/>
</dbReference>
<name>A0A226CYU5_FOLCA</name>
<evidence type="ECO:0000313" key="3">
    <source>
        <dbReference type="EMBL" id="OXA38149.1"/>
    </source>
</evidence>
<protein>
    <recommendedName>
        <fullName evidence="2">arylamine N-acetyltransferase</fullName>
        <ecNumber evidence="2">2.3.1.5</ecNumber>
    </recommendedName>
</protein>
<dbReference type="InterPro" id="IPR053710">
    <property type="entry name" value="Arylamine_NAT_domain_sf"/>
</dbReference>
<dbReference type="PANTHER" id="PTHR11786:SF0">
    <property type="entry name" value="ARYLAMINE N-ACETYLTRANSFERASE 4-RELATED"/>
    <property type="match status" value="1"/>
</dbReference>
<dbReference type="EC" id="2.3.1.5" evidence="2"/>
<keyword evidence="4" id="KW-1185">Reference proteome</keyword>
<evidence type="ECO:0000256" key="1">
    <source>
        <dbReference type="ARBA" id="ARBA00006547"/>
    </source>
</evidence>
<organism evidence="3 4">
    <name type="scientific">Folsomia candida</name>
    <name type="common">Springtail</name>
    <dbReference type="NCBI Taxonomy" id="158441"/>
    <lineage>
        <taxon>Eukaryota</taxon>
        <taxon>Metazoa</taxon>
        <taxon>Ecdysozoa</taxon>
        <taxon>Arthropoda</taxon>
        <taxon>Hexapoda</taxon>
        <taxon>Collembola</taxon>
        <taxon>Entomobryomorpha</taxon>
        <taxon>Isotomoidea</taxon>
        <taxon>Isotomidae</taxon>
        <taxon>Proisotominae</taxon>
        <taxon>Folsomia</taxon>
    </lineage>
</organism>
<dbReference type="InterPro" id="IPR038765">
    <property type="entry name" value="Papain-like_cys_pep_sf"/>
</dbReference>
<dbReference type="InterPro" id="IPR001447">
    <property type="entry name" value="Arylamine_N-AcTrfase"/>
</dbReference>
<dbReference type="PANTHER" id="PTHR11786">
    <property type="entry name" value="N-HYDROXYARYLAMINE O-ACETYLTRANSFERASE"/>
    <property type="match status" value="1"/>
</dbReference>
<dbReference type="SUPFAM" id="SSF54001">
    <property type="entry name" value="Cysteine proteinases"/>
    <property type="match status" value="1"/>
</dbReference>
<dbReference type="Gene3D" id="3.30.2140.20">
    <property type="match status" value="1"/>
</dbReference>
<evidence type="ECO:0000313" key="4">
    <source>
        <dbReference type="Proteomes" id="UP000198287"/>
    </source>
</evidence>
<reference evidence="3 4" key="1">
    <citation type="submission" date="2015-12" db="EMBL/GenBank/DDBJ databases">
        <title>The genome of Folsomia candida.</title>
        <authorList>
            <person name="Faddeeva A."/>
            <person name="Derks M.F."/>
            <person name="Anvar Y."/>
            <person name="Smit S."/>
            <person name="Van Straalen N."/>
            <person name="Roelofs D."/>
        </authorList>
    </citation>
    <scope>NUCLEOTIDE SEQUENCE [LARGE SCALE GENOMIC DNA]</scope>
    <source>
        <strain evidence="3 4">VU population</strain>
        <tissue evidence="3">Whole body</tissue>
    </source>
</reference>